<proteinExistence type="predicted"/>
<evidence type="ECO:0000313" key="1">
    <source>
        <dbReference type="EMBL" id="EDO10806.1"/>
    </source>
</evidence>
<comment type="caution">
    <text evidence="1">The sequence shown here is derived from an EMBL/GenBank/DDBJ whole genome shotgun (WGS) entry which is preliminary data.</text>
</comment>
<dbReference type="Proteomes" id="UP000005475">
    <property type="component" value="Unassembled WGS sequence"/>
</dbReference>
<dbReference type="EMBL" id="AAXF02000051">
    <property type="protein sequence ID" value="EDO10806.1"/>
    <property type="molecule type" value="Genomic_DNA"/>
</dbReference>
<name>A0AAN3D772_BACO1</name>
<sequence>MLVKRSRQLLFYPVEHTPYILVTLIWKEVTSKVDFRNSFLPFVLGNELPLLQIHII</sequence>
<organism evidence="1 2">
    <name type="scientific">Bacteroides ovatus (strain ATCC 8483 / DSM 1896 / JCM 5824 / BCRC 10623 / CCUG 4943 / NCTC 11153)</name>
    <dbReference type="NCBI Taxonomy" id="411476"/>
    <lineage>
        <taxon>Bacteria</taxon>
        <taxon>Pseudomonadati</taxon>
        <taxon>Bacteroidota</taxon>
        <taxon>Bacteroidia</taxon>
        <taxon>Bacteroidales</taxon>
        <taxon>Bacteroidaceae</taxon>
        <taxon>Bacteroides</taxon>
    </lineage>
</organism>
<accession>A0AAN3D772</accession>
<evidence type="ECO:0000313" key="2">
    <source>
        <dbReference type="Proteomes" id="UP000005475"/>
    </source>
</evidence>
<protein>
    <submittedName>
        <fullName evidence="1">Uncharacterized protein</fullName>
    </submittedName>
</protein>
<gene>
    <name evidence="1" type="ORF">BACOVA_03439</name>
</gene>
<reference evidence="1 2" key="1">
    <citation type="submission" date="2007-03" db="EMBL/GenBank/DDBJ databases">
        <authorList>
            <person name="Fulton L."/>
            <person name="Clifton S."/>
            <person name="Fulton B."/>
            <person name="Xu J."/>
            <person name="Minx P."/>
            <person name="Pepin K.H."/>
            <person name="Johnson M."/>
            <person name="Thiruvilangam P."/>
            <person name="Bhonagiri V."/>
            <person name="Nash W.E."/>
            <person name="Mardis E.R."/>
            <person name="Wilson R.K."/>
        </authorList>
    </citation>
    <scope>NUCLEOTIDE SEQUENCE [LARGE SCALE GENOMIC DNA]</scope>
    <source>
        <strain evidence="2">ATCC 8483 / DSM 1896 / JCM 5824 / BCRC 10623 / CCUG 4943 / NCTC 11153</strain>
    </source>
</reference>
<reference evidence="2" key="2">
    <citation type="submission" date="2007-04" db="EMBL/GenBank/DDBJ databases">
        <title>Draft genome sequence of Bacteroides ovatus (ATCC 8483).</title>
        <authorList>
            <person name="Sudarsanam P."/>
            <person name="Ley R."/>
            <person name="Guruge J."/>
            <person name="Turnbaugh P.J."/>
            <person name="Mahowald M."/>
            <person name="Liep D."/>
            <person name="Gordon J."/>
        </authorList>
    </citation>
    <scope>NUCLEOTIDE SEQUENCE [LARGE SCALE GENOMIC DNA]</scope>
    <source>
        <strain evidence="2">ATCC 8483 / DSM 1896 / JCM 5824 / BCRC 10623 / CCUG 4943 / NCTC 11153</strain>
    </source>
</reference>
<dbReference type="AlphaFoldDB" id="A0AAN3D772"/>